<comment type="similarity">
    <text evidence="2 5">Belongs to the RxLR effector family.</text>
</comment>
<dbReference type="AlphaFoldDB" id="A0A225WDT2"/>
<accession>A0A225WDT2</accession>
<dbReference type="Proteomes" id="UP000198211">
    <property type="component" value="Unassembled WGS sequence"/>
</dbReference>
<evidence type="ECO:0000256" key="3">
    <source>
        <dbReference type="ARBA" id="ARBA00022525"/>
    </source>
</evidence>
<evidence type="ECO:0000313" key="7">
    <source>
        <dbReference type="Proteomes" id="UP000198211"/>
    </source>
</evidence>
<feature type="chain" id="PRO_5045008810" description="RxLR effector protein" evidence="5">
    <location>
        <begin position="25"/>
        <end position="141"/>
    </location>
</feature>
<gene>
    <name evidence="6" type="ORF">PHMEG_00011210</name>
</gene>
<keyword evidence="7" id="KW-1185">Reference proteome</keyword>
<evidence type="ECO:0000256" key="2">
    <source>
        <dbReference type="ARBA" id="ARBA00010400"/>
    </source>
</evidence>
<comment type="domain">
    <text evidence="5">The RxLR-dEER motif acts to carry the protein into the host cell cytoplasm through binding to cell surface phosphatidylinositol-3-phosphate.</text>
</comment>
<dbReference type="EMBL" id="NBNE01001176">
    <property type="protein sequence ID" value="OWZ15187.1"/>
    <property type="molecule type" value="Genomic_DNA"/>
</dbReference>
<keyword evidence="4 5" id="KW-0732">Signal</keyword>
<keyword evidence="3 5" id="KW-0964">Secreted</keyword>
<comment type="caution">
    <text evidence="6">The sequence shown here is derived from an EMBL/GenBank/DDBJ whole genome shotgun (WGS) entry which is preliminary data.</text>
</comment>
<evidence type="ECO:0000256" key="1">
    <source>
        <dbReference type="ARBA" id="ARBA00004613"/>
    </source>
</evidence>
<evidence type="ECO:0000313" key="6">
    <source>
        <dbReference type="EMBL" id="OWZ15187.1"/>
    </source>
</evidence>
<feature type="signal peptide" evidence="5">
    <location>
        <begin position="1"/>
        <end position="24"/>
    </location>
</feature>
<proteinExistence type="inferred from homology"/>
<reference evidence="7" key="1">
    <citation type="submission" date="2017-03" db="EMBL/GenBank/DDBJ databases">
        <title>Phytopthora megakarya and P. palmivora, two closely related causual agents of cacao black pod achieved similar genome size and gene model numbers by different mechanisms.</title>
        <authorList>
            <person name="Ali S."/>
            <person name="Shao J."/>
            <person name="Larry D.J."/>
            <person name="Kronmiller B."/>
            <person name="Shen D."/>
            <person name="Strem M.D."/>
            <person name="Melnick R.L."/>
            <person name="Guiltinan M.J."/>
            <person name="Tyler B.M."/>
            <person name="Meinhardt L.W."/>
            <person name="Bailey B.A."/>
        </authorList>
    </citation>
    <scope>NUCLEOTIDE SEQUENCE [LARGE SCALE GENOMIC DNA]</scope>
    <source>
        <strain evidence="7">zdho120</strain>
    </source>
</reference>
<sequence>MMRVCQYILLMFVILLASTVTAQANKAQFIQAKVTPAQHPYDSLMIHRNNDEERGVQVAVLSKLSNWATNMTLEKTAKNLKFRAWLKAKKTPAQVYTDLKFTGKAPAVVRADKNNYELWLEYSSILAKTGWSIYDLIVAPS</sequence>
<dbReference type="Pfam" id="PF16810">
    <property type="entry name" value="RXLR"/>
    <property type="match status" value="1"/>
</dbReference>
<name>A0A225WDT2_9STRA</name>
<evidence type="ECO:0000256" key="5">
    <source>
        <dbReference type="RuleBase" id="RU367124"/>
    </source>
</evidence>
<evidence type="ECO:0000256" key="4">
    <source>
        <dbReference type="ARBA" id="ARBA00022729"/>
    </source>
</evidence>
<comment type="subcellular location">
    <subcellularLocation>
        <location evidence="1 5">Secreted</location>
    </subcellularLocation>
</comment>
<protein>
    <recommendedName>
        <fullName evidence="5">RxLR effector protein</fullName>
    </recommendedName>
</protein>
<dbReference type="InterPro" id="IPR031825">
    <property type="entry name" value="RXLR"/>
</dbReference>
<comment type="function">
    <text evidence="5">Effector that suppresses plant defense responses during pathogen infection.</text>
</comment>
<dbReference type="OrthoDB" id="120194at2759"/>
<organism evidence="6 7">
    <name type="scientific">Phytophthora megakarya</name>
    <dbReference type="NCBI Taxonomy" id="4795"/>
    <lineage>
        <taxon>Eukaryota</taxon>
        <taxon>Sar</taxon>
        <taxon>Stramenopiles</taxon>
        <taxon>Oomycota</taxon>
        <taxon>Peronosporomycetes</taxon>
        <taxon>Peronosporales</taxon>
        <taxon>Peronosporaceae</taxon>
        <taxon>Phytophthora</taxon>
    </lineage>
</organism>